<sequence>MTRLATSVVDAGATVDWSSIATPPRFIHEPNNPVLYFKVEKHGTEQTKTPDNLFQITINCVAASNPSSSYRWTKTEKPSMFICIRTELFRNQAKIKFVDLSSKIDDVTDIPYKALARVDIESLDVISTLVFSKLDESDAGSYQCEASNDNGTAVSSPTRLEQTCTFSK</sequence>
<dbReference type="EMBL" id="KN716588">
    <property type="protein sequence ID" value="KJH43142.1"/>
    <property type="molecule type" value="Genomic_DNA"/>
</dbReference>
<organism evidence="2 3">
    <name type="scientific">Dictyocaulus viviparus</name>
    <name type="common">Bovine lungworm</name>
    <dbReference type="NCBI Taxonomy" id="29172"/>
    <lineage>
        <taxon>Eukaryota</taxon>
        <taxon>Metazoa</taxon>
        <taxon>Ecdysozoa</taxon>
        <taxon>Nematoda</taxon>
        <taxon>Chromadorea</taxon>
        <taxon>Rhabditida</taxon>
        <taxon>Rhabditina</taxon>
        <taxon>Rhabditomorpha</taxon>
        <taxon>Strongyloidea</taxon>
        <taxon>Metastrongylidae</taxon>
        <taxon>Dictyocaulus</taxon>
    </lineage>
</organism>
<dbReference type="OrthoDB" id="6244967at2759"/>
<accession>A0A0D8XHD5</accession>
<dbReference type="Pfam" id="PF13927">
    <property type="entry name" value="Ig_3"/>
    <property type="match status" value="1"/>
</dbReference>
<gene>
    <name evidence="2" type="ORF">DICVIV_10863</name>
</gene>
<feature type="domain" description="Ig-like" evidence="1">
    <location>
        <begin position="24"/>
        <end position="161"/>
    </location>
</feature>
<dbReference type="Proteomes" id="UP000053766">
    <property type="component" value="Unassembled WGS sequence"/>
</dbReference>
<dbReference type="PROSITE" id="PS50835">
    <property type="entry name" value="IG_LIKE"/>
    <property type="match status" value="1"/>
</dbReference>
<dbReference type="CDD" id="cd00096">
    <property type="entry name" value="Ig"/>
    <property type="match status" value="1"/>
</dbReference>
<protein>
    <recommendedName>
        <fullName evidence="1">Ig-like domain-containing protein</fullName>
    </recommendedName>
</protein>
<dbReference type="Gene3D" id="2.60.40.10">
    <property type="entry name" value="Immunoglobulins"/>
    <property type="match status" value="1"/>
</dbReference>
<keyword evidence="3" id="KW-1185">Reference proteome</keyword>
<proteinExistence type="predicted"/>
<name>A0A0D8XHD5_DICVI</name>
<dbReference type="STRING" id="29172.A0A0D8XHD5"/>
<dbReference type="InterPro" id="IPR036179">
    <property type="entry name" value="Ig-like_dom_sf"/>
</dbReference>
<evidence type="ECO:0000313" key="3">
    <source>
        <dbReference type="Proteomes" id="UP000053766"/>
    </source>
</evidence>
<evidence type="ECO:0000259" key="1">
    <source>
        <dbReference type="PROSITE" id="PS50835"/>
    </source>
</evidence>
<reference evidence="2 3" key="1">
    <citation type="submission" date="2013-11" db="EMBL/GenBank/DDBJ databases">
        <title>Draft genome of the bovine lungworm Dictyocaulus viviparus.</title>
        <authorList>
            <person name="Mitreva M."/>
        </authorList>
    </citation>
    <scope>NUCLEOTIDE SEQUENCE [LARGE SCALE GENOMIC DNA]</scope>
    <source>
        <strain evidence="2 3">HannoverDv2000</strain>
    </source>
</reference>
<dbReference type="InterPro" id="IPR013783">
    <property type="entry name" value="Ig-like_fold"/>
</dbReference>
<dbReference type="SUPFAM" id="SSF48726">
    <property type="entry name" value="Immunoglobulin"/>
    <property type="match status" value="1"/>
</dbReference>
<dbReference type="InterPro" id="IPR007110">
    <property type="entry name" value="Ig-like_dom"/>
</dbReference>
<dbReference type="AlphaFoldDB" id="A0A0D8XHD5"/>
<reference evidence="3" key="2">
    <citation type="journal article" date="2016" name="Sci. Rep.">
        <title>Dictyocaulus viviparus genome, variome and transcriptome elucidate lungworm biology and support future intervention.</title>
        <authorList>
            <person name="McNulty S.N."/>
            <person name="Strube C."/>
            <person name="Rosa B.A."/>
            <person name="Martin J.C."/>
            <person name="Tyagi R."/>
            <person name="Choi Y.J."/>
            <person name="Wang Q."/>
            <person name="Hallsworth Pepin K."/>
            <person name="Zhang X."/>
            <person name="Ozersky P."/>
            <person name="Wilson R.K."/>
            <person name="Sternberg P.W."/>
            <person name="Gasser R.B."/>
            <person name="Mitreva M."/>
        </authorList>
    </citation>
    <scope>NUCLEOTIDE SEQUENCE [LARGE SCALE GENOMIC DNA]</scope>
    <source>
        <strain evidence="3">HannoverDv2000</strain>
    </source>
</reference>
<evidence type="ECO:0000313" key="2">
    <source>
        <dbReference type="EMBL" id="KJH43142.1"/>
    </source>
</evidence>